<proteinExistence type="predicted"/>
<dbReference type="GeneID" id="60321057"/>
<name>A0A5P8D6Q2_9CAUD</name>
<organism evidence="1 2">
    <name type="scientific">Mycobacterium phage LilMcDreamy</name>
    <dbReference type="NCBI Taxonomy" id="2652422"/>
    <lineage>
        <taxon>Viruses</taxon>
        <taxon>Duplodnaviria</taxon>
        <taxon>Heunggongvirae</taxon>
        <taxon>Uroviricota</taxon>
        <taxon>Caudoviricetes</taxon>
        <taxon>Bclasvirinae</taxon>
        <taxon>Lilmcdreamyvirus</taxon>
        <taxon>Lilmcdreamyvirus lilmcdreamy</taxon>
    </lineage>
</organism>
<dbReference type="Proteomes" id="UP000325405">
    <property type="component" value="Segment"/>
</dbReference>
<accession>A0A5P8D6Q2</accession>
<gene>
    <name evidence="1" type="primary">87</name>
    <name evidence="1" type="ORF">SEA_LILMCDREAMY_87</name>
</gene>
<evidence type="ECO:0000313" key="1">
    <source>
        <dbReference type="EMBL" id="QFP94707.1"/>
    </source>
</evidence>
<dbReference type="KEGG" id="vg:60321057"/>
<dbReference type="RefSeq" id="YP_009949651.1">
    <property type="nucleotide sequence ID" value="NC_051582.1"/>
</dbReference>
<reference evidence="1 2" key="1">
    <citation type="submission" date="2019-08" db="EMBL/GenBank/DDBJ databases">
        <authorList>
            <person name="Lippold A."/>
            <person name="Marlatt M."/>
            <person name="Cooper K."/>
            <person name="Frohnapfel E."/>
            <person name="Glenski M."/>
            <person name="Johnson H."/>
            <person name="Johnson K."/>
            <person name="Tjaden E."/>
            <person name="Troeh S."/>
            <person name="Hayes S."/>
            <person name="Ettinger A.-S.H."/>
            <person name="Ettinger W.F."/>
            <person name="Haydock J."/>
            <person name="Anders K.R."/>
            <person name="Garlena R.A."/>
            <person name="Russell D.A."/>
            <person name="Pope W.H."/>
            <person name="Jacobs-Sera D."/>
            <person name="Hatfull G.F."/>
        </authorList>
    </citation>
    <scope>NUCLEOTIDE SEQUENCE [LARGE SCALE GENOMIC DNA]</scope>
</reference>
<keyword evidence="2" id="KW-1185">Reference proteome</keyword>
<dbReference type="EMBL" id="MN284893">
    <property type="protein sequence ID" value="QFP94707.1"/>
    <property type="molecule type" value="Genomic_DNA"/>
</dbReference>
<evidence type="ECO:0000313" key="2">
    <source>
        <dbReference type="Proteomes" id="UP000325405"/>
    </source>
</evidence>
<sequence length="75" mass="8220">MPEIETPTESEGPKFPEVYVQLTGQDGNGFGIASRVRVALEHAGHKAEARECFDEMLSGDYDHLLATAMRWVAVG</sequence>
<protein>
    <submittedName>
        <fullName evidence="1">Uncharacterized protein</fullName>
    </submittedName>
</protein>